<dbReference type="STRING" id="161355.PS9374_06776"/>
<dbReference type="GO" id="GO:0052689">
    <property type="term" value="F:carboxylic ester hydrolase activity"/>
    <property type="evidence" value="ECO:0007669"/>
    <property type="project" value="TreeGrafter"/>
</dbReference>
<dbReference type="OrthoDB" id="9765647at2"/>
<evidence type="ECO:0000256" key="1">
    <source>
        <dbReference type="SAM" id="MobiDB-lite"/>
    </source>
</evidence>
<evidence type="ECO:0000313" key="3">
    <source>
        <dbReference type="EMBL" id="GAT71085.1"/>
    </source>
</evidence>
<proteinExistence type="predicted"/>
<dbReference type="InterPro" id="IPR029058">
    <property type="entry name" value="AB_hydrolase_fold"/>
</dbReference>
<evidence type="ECO:0000313" key="4">
    <source>
        <dbReference type="Proteomes" id="UP000077701"/>
    </source>
</evidence>
<reference evidence="3 4" key="1">
    <citation type="journal article" date="2016" name="Genome Announc.">
        <title>Draft Genome Sequence of Planomonospora sphaerica JCM9374, a Rare Actinomycete.</title>
        <authorList>
            <person name="Dohra H."/>
            <person name="Suzuki T."/>
            <person name="Inoue Y."/>
            <person name="Kodani S."/>
        </authorList>
    </citation>
    <scope>NUCLEOTIDE SEQUENCE [LARGE SCALE GENOMIC DNA]</scope>
    <source>
        <strain evidence="3 4">JCM 9374</strain>
    </source>
</reference>
<dbReference type="EMBL" id="BDCX01000021">
    <property type="protein sequence ID" value="GAT71085.1"/>
    <property type="molecule type" value="Genomic_DNA"/>
</dbReference>
<dbReference type="Pfam" id="PF02129">
    <property type="entry name" value="Peptidase_S15"/>
    <property type="match status" value="1"/>
</dbReference>
<dbReference type="PANTHER" id="PTHR43265:SF1">
    <property type="entry name" value="ESTERASE ESTD"/>
    <property type="match status" value="1"/>
</dbReference>
<dbReference type="AlphaFoldDB" id="A0A171DPV1"/>
<protein>
    <submittedName>
        <fullName evidence="3">Hydrolase</fullName>
    </submittedName>
</protein>
<sequence>MVSRRVRRSLIAVLVLVLLAAAGAGVVIVQNTYDLREERVTIPGGPHPLDGVLATPASGRGPFGLVVFVHGDGPVDATHDGLYRPMWEAFARAGYASLSWNKPGVGGSAGNWLDQGMEERAQEVQGAIAWARSRRDLDAGRVGLWGASQAGWVLPKVTARVPDVGFVIAVSPAINWLRQGRYNLLAEMRADGATAAEIRSAVERSDRTRRLLRAKASFEQYRQAMGGETDGLTADRWRFILRNHTADATADLRHPATGRIPTLLVLAGHDLNVDVAETEAVYRDTLSALRVRRYPDADHSLVRRSLADSDVRLTLAAILAPRSLAPAGLFDDMVAFLRDPGKAARRWAAPGVPGRRPSTGDEEPSVADQGGSAFRA</sequence>
<comment type="caution">
    <text evidence="3">The sequence shown here is derived from an EMBL/GenBank/DDBJ whole genome shotgun (WGS) entry which is preliminary data.</text>
</comment>
<dbReference type="InterPro" id="IPR000383">
    <property type="entry name" value="Xaa-Pro-like_dom"/>
</dbReference>
<keyword evidence="3" id="KW-0378">Hydrolase</keyword>
<keyword evidence="4" id="KW-1185">Reference proteome</keyword>
<dbReference type="PANTHER" id="PTHR43265">
    <property type="entry name" value="ESTERASE ESTD"/>
    <property type="match status" value="1"/>
</dbReference>
<dbReference type="Gene3D" id="3.40.50.1820">
    <property type="entry name" value="alpha/beta hydrolase"/>
    <property type="match status" value="1"/>
</dbReference>
<accession>A0A171DPV1</accession>
<feature type="domain" description="Xaa-Pro dipeptidyl-peptidase-like" evidence="2">
    <location>
        <begin position="84"/>
        <end position="282"/>
    </location>
</feature>
<dbReference type="InterPro" id="IPR053145">
    <property type="entry name" value="AB_hydrolase_Est10"/>
</dbReference>
<dbReference type="Proteomes" id="UP000077701">
    <property type="component" value="Unassembled WGS sequence"/>
</dbReference>
<gene>
    <name evidence="3" type="ORF">PS9374_06776</name>
</gene>
<dbReference type="SUPFAM" id="SSF53474">
    <property type="entry name" value="alpha/beta-Hydrolases"/>
    <property type="match status" value="1"/>
</dbReference>
<feature type="region of interest" description="Disordered" evidence="1">
    <location>
        <begin position="345"/>
        <end position="376"/>
    </location>
</feature>
<name>A0A171DPV1_9ACTN</name>
<reference evidence="4" key="2">
    <citation type="submission" date="2016-04" db="EMBL/GenBank/DDBJ databases">
        <title>Planomonospora sphaerica JCM9374 whole genome shotgun sequence.</title>
        <authorList>
            <person name="Suzuki T."/>
            <person name="Dohra H."/>
            <person name="Kodani S."/>
        </authorList>
    </citation>
    <scope>NUCLEOTIDE SEQUENCE [LARGE SCALE GENOMIC DNA]</scope>
    <source>
        <strain evidence="4">JCM 9374</strain>
    </source>
</reference>
<dbReference type="RefSeq" id="WP_068903901.1">
    <property type="nucleotide sequence ID" value="NZ_BDCX01000021.1"/>
</dbReference>
<organism evidence="3 4">
    <name type="scientific">Planomonospora sphaerica</name>
    <dbReference type="NCBI Taxonomy" id="161355"/>
    <lineage>
        <taxon>Bacteria</taxon>
        <taxon>Bacillati</taxon>
        <taxon>Actinomycetota</taxon>
        <taxon>Actinomycetes</taxon>
        <taxon>Streptosporangiales</taxon>
        <taxon>Streptosporangiaceae</taxon>
        <taxon>Planomonospora</taxon>
    </lineage>
</organism>
<evidence type="ECO:0000259" key="2">
    <source>
        <dbReference type="Pfam" id="PF02129"/>
    </source>
</evidence>